<feature type="transmembrane region" description="Helical" evidence="1">
    <location>
        <begin position="138"/>
        <end position="158"/>
    </location>
</feature>
<feature type="chain" id="PRO_5001488943" evidence="2">
    <location>
        <begin position="19"/>
        <end position="176"/>
    </location>
</feature>
<evidence type="ECO:0000256" key="2">
    <source>
        <dbReference type="SAM" id="SignalP"/>
    </source>
</evidence>
<feature type="signal peptide" evidence="2">
    <location>
        <begin position="1"/>
        <end position="18"/>
    </location>
</feature>
<evidence type="ECO:0000256" key="1">
    <source>
        <dbReference type="SAM" id="Phobius"/>
    </source>
</evidence>
<keyword evidence="1" id="KW-0472">Membrane</keyword>
<keyword evidence="1" id="KW-0812">Transmembrane</keyword>
<dbReference type="OrthoDB" id="5831695at2759"/>
<dbReference type="AlphaFoldDB" id="A0A016UMX5"/>
<gene>
    <name evidence="3" type="primary">Acey_s0032.g2469</name>
    <name evidence="3" type="synonym">Acey-nlp-11</name>
    <name evidence="3" type="ORF">Y032_0032g2469</name>
</gene>
<protein>
    <submittedName>
        <fullName evidence="3">Uncharacterized protein</fullName>
    </submittedName>
</protein>
<keyword evidence="4" id="KW-1185">Reference proteome</keyword>
<dbReference type="Proteomes" id="UP000024635">
    <property type="component" value="Unassembled WGS sequence"/>
</dbReference>
<keyword evidence="1" id="KW-1133">Transmembrane helix</keyword>
<dbReference type="EMBL" id="JARK01001368">
    <property type="protein sequence ID" value="EYC16744.1"/>
    <property type="molecule type" value="Genomic_DNA"/>
</dbReference>
<reference evidence="4" key="1">
    <citation type="journal article" date="2015" name="Nat. Genet.">
        <title>The genome and transcriptome of the zoonotic hookworm Ancylostoma ceylanicum identify infection-specific gene families.</title>
        <authorList>
            <person name="Schwarz E.M."/>
            <person name="Hu Y."/>
            <person name="Antoshechkin I."/>
            <person name="Miller M.M."/>
            <person name="Sternberg P.W."/>
            <person name="Aroian R.V."/>
        </authorList>
    </citation>
    <scope>NUCLEOTIDE SEQUENCE</scope>
    <source>
        <strain evidence="4">HY135</strain>
    </source>
</reference>
<accession>A0A016UMX5</accession>
<organism evidence="3 4">
    <name type="scientific">Ancylostoma ceylanicum</name>
    <dbReference type="NCBI Taxonomy" id="53326"/>
    <lineage>
        <taxon>Eukaryota</taxon>
        <taxon>Metazoa</taxon>
        <taxon>Ecdysozoa</taxon>
        <taxon>Nematoda</taxon>
        <taxon>Chromadorea</taxon>
        <taxon>Rhabditida</taxon>
        <taxon>Rhabditina</taxon>
        <taxon>Rhabditomorpha</taxon>
        <taxon>Strongyloidea</taxon>
        <taxon>Ancylostomatidae</taxon>
        <taxon>Ancylostomatinae</taxon>
        <taxon>Ancylostoma</taxon>
    </lineage>
</organism>
<evidence type="ECO:0000313" key="4">
    <source>
        <dbReference type="Proteomes" id="UP000024635"/>
    </source>
</evidence>
<comment type="caution">
    <text evidence="3">The sequence shown here is derived from an EMBL/GenBank/DDBJ whole genome shotgun (WGS) entry which is preliminary data.</text>
</comment>
<keyword evidence="2" id="KW-0732">Signal</keyword>
<proteinExistence type="predicted"/>
<name>A0A016UMX5_9BILA</name>
<evidence type="ECO:0000313" key="3">
    <source>
        <dbReference type="EMBL" id="EYC16744.1"/>
    </source>
</evidence>
<sequence>MALAQIAVLAVVVCVAGANSVRAKRQLSPAVRLESELHPLMMGMYGFGSEVGITSAYKRSPLSLKRHISPSFDVEEDVGNMRALMDIGKRQVSMADDVGRQMQQKEDTSQRLKTHPKIARIVKKSHLNREHEPESPQIWYMSCLFLCFFYVLNSLAVFCGNSFPTLCNFRWKQLFA</sequence>